<name>A0AC60PHP7_IXOPE</name>
<organism evidence="1 2">
    <name type="scientific">Ixodes persulcatus</name>
    <name type="common">Taiga tick</name>
    <dbReference type="NCBI Taxonomy" id="34615"/>
    <lineage>
        <taxon>Eukaryota</taxon>
        <taxon>Metazoa</taxon>
        <taxon>Ecdysozoa</taxon>
        <taxon>Arthropoda</taxon>
        <taxon>Chelicerata</taxon>
        <taxon>Arachnida</taxon>
        <taxon>Acari</taxon>
        <taxon>Parasitiformes</taxon>
        <taxon>Ixodida</taxon>
        <taxon>Ixodoidea</taxon>
        <taxon>Ixodidae</taxon>
        <taxon>Ixodinae</taxon>
        <taxon>Ixodes</taxon>
    </lineage>
</organism>
<protein>
    <submittedName>
        <fullName evidence="1">Uncharacterized protein</fullName>
    </submittedName>
</protein>
<dbReference type="EMBL" id="JABSTQ010010551">
    <property type="protein sequence ID" value="KAG0420021.1"/>
    <property type="molecule type" value="Genomic_DNA"/>
</dbReference>
<evidence type="ECO:0000313" key="1">
    <source>
        <dbReference type="EMBL" id="KAG0420021.1"/>
    </source>
</evidence>
<accession>A0AC60PHP7</accession>
<feature type="non-terminal residue" evidence="1">
    <location>
        <position position="426"/>
    </location>
</feature>
<comment type="caution">
    <text evidence="1">The sequence shown here is derived from an EMBL/GenBank/DDBJ whole genome shotgun (WGS) entry which is preliminary data.</text>
</comment>
<evidence type="ECO:0000313" key="2">
    <source>
        <dbReference type="Proteomes" id="UP000805193"/>
    </source>
</evidence>
<keyword evidence="2" id="KW-1185">Reference proteome</keyword>
<proteinExistence type="predicted"/>
<gene>
    <name evidence="1" type="ORF">HPB47_003719</name>
</gene>
<reference evidence="1 2" key="1">
    <citation type="journal article" date="2020" name="Cell">
        <title>Large-Scale Comparative Analyses of Tick Genomes Elucidate Their Genetic Diversity and Vector Capacities.</title>
        <authorList>
            <consortium name="Tick Genome and Microbiome Consortium (TIGMIC)"/>
            <person name="Jia N."/>
            <person name="Wang J."/>
            <person name="Shi W."/>
            <person name="Du L."/>
            <person name="Sun Y."/>
            <person name="Zhan W."/>
            <person name="Jiang J.F."/>
            <person name="Wang Q."/>
            <person name="Zhang B."/>
            <person name="Ji P."/>
            <person name="Bell-Sakyi L."/>
            <person name="Cui X.M."/>
            <person name="Yuan T.T."/>
            <person name="Jiang B.G."/>
            <person name="Yang W.F."/>
            <person name="Lam T.T."/>
            <person name="Chang Q.C."/>
            <person name="Ding S.J."/>
            <person name="Wang X.J."/>
            <person name="Zhu J.G."/>
            <person name="Ruan X.D."/>
            <person name="Zhao L."/>
            <person name="Wei J.T."/>
            <person name="Ye R.Z."/>
            <person name="Que T.C."/>
            <person name="Du C.H."/>
            <person name="Zhou Y.H."/>
            <person name="Cheng J.X."/>
            <person name="Dai P.F."/>
            <person name="Guo W.B."/>
            <person name="Han X.H."/>
            <person name="Huang E.J."/>
            <person name="Li L.F."/>
            <person name="Wei W."/>
            <person name="Gao Y.C."/>
            <person name="Liu J.Z."/>
            <person name="Shao H.Z."/>
            <person name="Wang X."/>
            <person name="Wang C.C."/>
            <person name="Yang T.C."/>
            <person name="Huo Q.B."/>
            <person name="Li W."/>
            <person name="Chen H.Y."/>
            <person name="Chen S.E."/>
            <person name="Zhou L.G."/>
            <person name="Ni X.B."/>
            <person name="Tian J.H."/>
            <person name="Sheng Y."/>
            <person name="Liu T."/>
            <person name="Pan Y.S."/>
            <person name="Xia L.Y."/>
            <person name="Li J."/>
            <person name="Zhao F."/>
            <person name="Cao W.C."/>
        </authorList>
    </citation>
    <scope>NUCLEOTIDE SEQUENCE [LARGE SCALE GENOMIC DNA]</scope>
    <source>
        <strain evidence="1">Iper-2018</strain>
    </source>
</reference>
<feature type="non-terminal residue" evidence="1">
    <location>
        <position position="1"/>
    </location>
</feature>
<sequence length="426" mass="49072">ASPTDTFPRISTLEVMLGSARQGGLLRTLPRDLALWCFYLVSLAILGSILRLCWIRYKLFRRQHAVLDGVPRDSSNMIVSGIGKVLTVIRHPLEPAVVMFEAFCGYSELTSPDGIFQFWIGLQPFVVLHTAETIEPLLSSNLNIDKTEEYHFMNAILGEGLLTSSGAKWRKRRKMLTPAFHFRVLESCMTIFNDQARVLLHKLHESSHLDYVDIFPMMIHCSLDILCESAMGIKLQSQETSKYHYVQNLHSILTVGMERLNKPWLWWNVAYSLSHQYRKFKTTSLQINQFVREVIQERKKVLCSGEQSNGPNCAKAFLDLLIKHHIEDRSFTEKDINEEVNTFLFAGHETTAIGMTYVLYLLGLHPDIQEKVARELDSIFMGDTEREITREDISAMKYLECVIKECQRLYTIVPIYGRRIEEDMSI</sequence>
<dbReference type="Proteomes" id="UP000805193">
    <property type="component" value="Unassembled WGS sequence"/>
</dbReference>